<accession>A0ABU8T657</accession>
<keyword evidence="2" id="KW-0472">Membrane</keyword>
<gene>
    <name evidence="4" type="ORF">WJX68_10885</name>
</gene>
<dbReference type="EMBL" id="JBBJUP010000007">
    <property type="protein sequence ID" value="MEJ8279436.1"/>
    <property type="molecule type" value="Genomic_DNA"/>
</dbReference>
<dbReference type="Gene3D" id="3.10.450.50">
    <property type="match status" value="1"/>
</dbReference>
<evidence type="ECO:0000313" key="4">
    <source>
        <dbReference type="EMBL" id="MEJ8279436.1"/>
    </source>
</evidence>
<dbReference type="PANTHER" id="PTHR37042">
    <property type="entry name" value="OUTER MEMBRANE PROTEIN RV1973"/>
    <property type="match status" value="1"/>
</dbReference>
<comment type="caution">
    <text evidence="4">The sequence shown here is derived from an EMBL/GenBank/DDBJ whole genome shotgun (WGS) entry which is preliminary data.</text>
</comment>
<evidence type="ECO:0000256" key="3">
    <source>
        <dbReference type="SAM" id="SignalP"/>
    </source>
</evidence>
<dbReference type="PANTHER" id="PTHR37042:SF4">
    <property type="entry name" value="OUTER MEMBRANE PROTEIN RV1973"/>
    <property type="match status" value="1"/>
</dbReference>
<dbReference type="InterPro" id="IPR032710">
    <property type="entry name" value="NTF2-like_dom_sf"/>
</dbReference>
<proteinExistence type="predicted"/>
<keyword evidence="5" id="KW-1185">Reference proteome</keyword>
<evidence type="ECO:0008006" key="6">
    <source>
        <dbReference type="Google" id="ProtNLM"/>
    </source>
</evidence>
<feature type="chain" id="PRO_5045806016" description="Mce-associated membrane protein" evidence="3">
    <location>
        <begin position="17"/>
        <end position="148"/>
    </location>
</feature>
<evidence type="ECO:0000313" key="5">
    <source>
        <dbReference type="Proteomes" id="UP001364211"/>
    </source>
</evidence>
<dbReference type="Proteomes" id="UP001364211">
    <property type="component" value="Unassembled WGS sequence"/>
</dbReference>
<organism evidence="4 5">
    <name type="scientific">Pseudonocardia spirodelae</name>
    <dbReference type="NCBI Taxonomy" id="3133431"/>
    <lineage>
        <taxon>Bacteria</taxon>
        <taxon>Bacillati</taxon>
        <taxon>Actinomycetota</taxon>
        <taxon>Actinomycetes</taxon>
        <taxon>Pseudonocardiales</taxon>
        <taxon>Pseudonocardiaceae</taxon>
        <taxon>Pseudonocardia</taxon>
    </lineage>
</organism>
<protein>
    <recommendedName>
        <fullName evidence="6">Mce-associated membrane protein</fullName>
    </recommendedName>
</protein>
<evidence type="ECO:0000256" key="2">
    <source>
        <dbReference type="ARBA" id="ARBA00023136"/>
    </source>
</evidence>
<sequence>MLLVILAVAACGMWWADGRASAAATARAEGVAAAQADVVSLLSYDFRSVEQSLPAAADRLTGPFRDQYTQLARDVVIPAAKQQQTTTSTSVSRAGVVSAEPDRVTVLMFLNQTTTTVADPNPRLSGSRVRVVLERSDGGWRISELTPL</sequence>
<dbReference type="SUPFAM" id="SSF54427">
    <property type="entry name" value="NTF2-like"/>
    <property type="match status" value="1"/>
</dbReference>
<reference evidence="4 5" key="1">
    <citation type="submission" date="2024-03" db="EMBL/GenBank/DDBJ databases">
        <title>Draft genome sequence of Pseudonocardia sp. DW16-2.</title>
        <authorList>
            <person name="Duangmal K."/>
        </authorList>
    </citation>
    <scope>NUCLEOTIDE SEQUENCE [LARGE SCALE GENOMIC DNA]</scope>
    <source>
        <strain evidence="4 5">DW16-2</strain>
    </source>
</reference>
<keyword evidence="3" id="KW-0732">Signal</keyword>
<comment type="subcellular location">
    <subcellularLocation>
        <location evidence="1">Membrane</location>
    </subcellularLocation>
</comment>
<dbReference type="RefSeq" id="WP_340289044.1">
    <property type="nucleotide sequence ID" value="NZ_JBBJUP010000007.1"/>
</dbReference>
<name>A0ABU8T657_9PSEU</name>
<evidence type="ECO:0000256" key="1">
    <source>
        <dbReference type="ARBA" id="ARBA00004370"/>
    </source>
</evidence>
<feature type="signal peptide" evidence="3">
    <location>
        <begin position="1"/>
        <end position="16"/>
    </location>
</feature>